<protein>
    <submittedName>
        <fullName evidence="2">Uncharacterized protein</fullName>
    </submittedName>
</protein>
<gene>
    <name evidence="2" type="ORF">XSR1_360024</name>
</gene>
<dbReference type="EMBL" id="CBXF010000095">
    <property type="protein sequence ID" value="CDL83741.1"/>
    <property type="molecule type" value="Genomic_DNA"/>
</dbReference>
<evidence type="ECO:0000313" key="2">
    <source>
        <dbReference type="EMBL" id="CDL83741.1"/>
    </source>
</evidence>
<organism evidence="2 3">
    <name type="scientific">Xenorhabdus szentirmaii DSM 16338</name>
    <dbReference type="NCBI Taxonomy" id="1427518"/>
    <lineage>
        <taxon>Bacteria</taxon>
        <taxon>Pseudomonadati</taxon>
        <taxon>Pseudomonadota</taxon>
        <taxon>Gammaproteobacteria</taxon>
        <taxon>Enterobacterales</taxon>
        <taxon>Morganellaceae</taxon>
        <taxon>Xenorhabdus</taxon>
    </lineage>
</organism>
<sequence length="79" mass="8842">MCQGKTPSPPNCCSDEKKALDLPLSTLVTLIFLFPIQQSHHLLNFPEKFIISKKIAGKLYLFSGKMYVIALFSIGLLSR</sequence>
<dbReference type="Proteomes" id="UP000019202">
    <property type="component" value="Unassembled WGS sequence"/>
</dbReference>
<keyword evidence="1" id="KW-1133">Transmembrane helix</keyword>
<keyword evidence="1" id="KW-0472">Membrane</keyword>
<comment type="caution">
    <text evidence="2">The sequence shown here is derived from an EMBL/GenBank/DDBJ whole genome shotgun (WGS) entry which is preliminary data.</text>
</comment>
<accession>W1J1I7</accession>
<feature type="transmembrane region" description="Helical" evidence="1">
    <location>
        <begin position="59"/>
        <end position="78"/>
    </location>
</feature>
<proteinExistence type="predicted"/>
<evidence type="ECO:0000256" key="1">
    <source>
        <dbReference type="SAM" id="Phobius"/>
    </source>
</evidence>
<reference evidence="2" key="1">
    <citation type="submission" date="2013-11" db="EMBL/GenBank/DDBJ databases">
        <title>Draft genome sequence and annotation of the entomopathogenic bacteria, Xenorhabdus cabanillasi strain JM26 and Xenorhabdus szentirmai strain DSM 16338.</title>
        <authorList>
            <person name="Gualtieri M."/>
            <person name="Ogier J.C."/>
            <person name="Pages S."/>
            <person name="Givaudan A."/>
            <person name="Gaudriault S."/>
        </authorList>
    </citation>
    <scope>NUCLEOTIDE SEQUENCE [LARGE SCALE GENOMIC DNA]</scope>
    <source>
        <strain evidence="2">DSM 16338</strain>
    </source>
</reference>
<name>W1J1I7_9GAMM</name>
<keyword evidence="3" id="KW-1185">Reference proteome</keyword>
<evidence type="ECO:0000313" key="3">
    <source>
        <dbReference type="Proteomes" id="UP000019202"/>
    </source>
</evidence>
<dbReference type="AlphaFoldDB" id="W1J1I7"/>
<keyword evidence="1" id="KW-0812">Transmembrane</keyword>